<evidence type="ECO:0000313" key="8">
    <source>
        <dbReference type="EMBL" id="MBE1563991.1"/>
    </source>
</evidence>
<sequence>MAPSVLIVDDHDVFRSACRVFLEAEGFRVVGEAATGVQAVHEAARLLPDLVLLDIQLPDLDGFAIADLLGALAKPPLVVFVSTRDAATYGRLPRDTGS</sequence>
<keyword evidence="3" id="KW-0805">Transcription regulation</keyword>
<dbReference type="PANTHER" id="PTHR48111">
    <property type="entry name" value="REGULATOR OF RPOS"/>
    <property type="match status" value="1"/>
</dbReference>
<evidence type="ECO:0000256" key="2">
    <source>
        <dbReference type="ARBA" id="ARBA00023012"/>
    </source>
</evidence>
<dbReference type="SMART" id="SM00448">
    <property type="entry name" value="REC"/>
    <property type="match status" value="1"/>
</dbReference>
<dbReference type="PROSITE" id="PS50110">
    <property type="entry name" value="RESPONSE_REGULATORY"/>
    <property type="match status" value="1"/>
</dbReference>
<evidence type="ECO:0000259" key="7">
    <source>
        <dbReference type="PROSITE" id="PS50110"/>
    </source>
</evidence>
<evidence type="ECO:0000256" key="5">
    <source>
        <dbReference type="ARBA" id="ARBA00023163"/>
    </source>
</evidence>
<dbReference type="InterPro" id="IPR001789">
    <property type="entry name" value="Sig_transdc_resp-reg_receiver"/>
</dbReference>
<accession>A0ABR9KPM9</accession>
<dbReference type="RefSeq" id="WP_192778452.1">
    <property type="nucleotide sequence ID" value="NZ_BAAASY010000028.1"/>
</dbReference>
<proteinExistence type="predicted"/>
<keyword evidence="2" id="KW-0902">Two-component regulatory system</keyword>
<evidence type="ECO:0000256" key="1">
    <source>
        <dbReference type="ARBA" id="ARBA00022553"/>
    </source>
</evidence>
<organism evidence="8 9">
    <name type="scientific">Nonomuraea africana</name>
    <dbReference type="NCBI Taxonomy" id="46171"/>
    <lineage>
        <taxon>Bacteria</taxon>
        <taxon>Bacillati</taxon>
        <taxon>Actinomycetota</taxon>
        <taxon>Actinomycetes</taxon>
        <taxon>Streptosporangiales</taxon>
        <taxon>Streptosporangiaceae</taxon>
        <taxon>Nonomuraea</taxon>
    </lineage>
</organism>
<dbReference type="CDD" id="cd17535">
    <property type="entry name" value="REC_NarL-like"/>
    <property type="match status" value="1"/>
</dbReference>
<comment type="caution">
    <text evidence="8">The sequence shown here is derived from an EMBL/GenBank/DDBJ whole genome shotgun (WGS) entry which is preliminary data.</text>
</comment>
<feature type="domain" description="Response regulatory" evidence="7">
    <location>
        <begin position="4"/>
        <end position="98"/>
    </location>
</feature>
<reference evidence="8 9" key="1">
    <citation type="submission" date="2020-10" db="EMBL/GenBank/DDBJ databases">
        <title>Sequencing the genomes of 1000 actinobacteria strains.</title>
        <authorList>
            <person name="Klenk H.-P."/>
        </authorList>
    </citation>
    <scope>NUCLEOTIDE SEQUENCE [LARGE SCALE GENOMIC DNA]</scope>
    <source>
        <strain evidence="8 9">DSM 43748</strain>
    </source>
</reference>
<dbReference type="InterPro" id="IPR011006">
    <property type="entry name" value="CheY-like_superfamily"/>
</dbReference>
<dbReference type="Proteomes" id="UP000661607">
    <property type="component" value="Unassembled WGS sequence"/>
</dbReference>
<evidence type="ECO:0000256" key="6">
    <source>
        <dbReference type="PROSITE-ProRule" id="PRU00169"/>
    </source>
</evidence>
<name>A0ABR9KPM9_9ACTN</name>
<keyword evidence="1 6" id="KW-0597">Phosphoprotein</keyword>
<keyword evidence="4 8" id="KW-0238">DNA-binding</keyword>
<dbReference type="InterPro" id="IPR058245">
    <property type="entry name" value="NreC/VraR/RcsB-like_REC"/>
</dbReference>
<evidence type="ECO:0000256" key="3">
    <source>
        <dbReference type="ARBA" id="ARBA00023015"/>
    </source>
</evidence>
<gene>
    <name evidence="8" type="ORF">H4W81_006770</name>
</gene>
<evidence type="ECO:0000256" key="4">
    <source>
        <dbReference type="ARBA" id="ARBA00023125"/>
    </source>
</evidence>
<dbReference type="PANTHER" id="PTHR48111:SF1">
    <property type="entry name" value="TWO-COMPONENT RESPONSE REGULATOR ORR33"/>
    <property type="match status" value="1"/>
</dbReference>
<dbReference type="GO" id="GO:0003677">
    <property type="term" value="F:DNA binding"/>
    <property type="evidence" value="ECO:0007669"/>
    <property type="project" value="UniProtKB-KW"/>
</dbReference>
<dbReference type="InterPro" id="IPR039420">
    <property type="entry name" value="WalR-like"/>
</dbReference>
<feature type="modified residue" description="4-aspartylphosphate" evidence="6">
    <location>
        <position position="54"/>
    </location>
</feature>
<dbReference type="Pfam" id="PF00072">
    <property type="entry name" value="Response_reg"/>
    <property type="match status" value="1"/>
</dbReference>
<dbReference type="EMBL" id="JADBEF010000001">
    <property type="protein sequence ID" value="MBE1563991.1"/>
    <property type="molecule type" value="Genomic_DNA"/>
</dbReference>
<dbReference type="SUPFAM" id="SSF52172">
    <property type="entry name" value="CheY-like"/>
    <property type="match status" value="1"/>
</dbReference>
<keyword evidence="9" id="KW-1185">Reference proteome</keyword>
<protein>
    <submittedName>
        <fullName evidence="8">DNA-binding NarL/FixJ family response regulator</fullName>
    </submittedName>
</protein>
<keyword evidence="5" id="KW-0804">Transcription</keyword>
<evidence type="ECO:0000313" key="9">
    <source>
        <dbReference type="Proteomes" id="UP000661607"/>
    </source>
</evidence>
<dbReference type="Gene3D" id="3.40.50.2300">
    <property type="match status" value="1"/>
</dbReference>